<accession>A0A0A9A3X4</accession>
<sequence>MHVHLAVELLMHVYVCPLRHSSDVFIL</sequence>
<evidence type="ECO:0000313" key="1">
    <source>
        <dbReference type="EMBL" id="JAD46374.1"/>
    </source>
</evidence>
<dbReference type="EMBL" id="GBRH01251521">
    <property type="protein sequence ID" value="JAD46374.1"/>
    <property type="molecule type" value="Transcribed_RNA"/>
</dbReference>
<protein>
    <submittedName>
        <fullName evidence="1">Uncharacterized protein</fullName>
    </submittedName>
</protein>
<name>A0A0A9A3X4_ARUDO</name>
<reference evidence="1" key="1">
    <citation type="submission" date="2014-09" db="EMBL/GenBank/DDBJ databases">
        <authorList>
            <person name="Magalhaes I.L.F."/>
            <person name="Oliveira U."/>
            <person name="Santos F.R."/>
            <person name="Vidigal T.H.D.A."/>
            <person name="Brescovit A.D."/>
            <person name="Santos A.J."/>
        </authorList>
    </citation>
    <scope>NUCLEOTIDE SEQUENCE</scope>
    <source>
        <tissue evidence="1">Shoot tissue taken approximately 20 cm above the soil surface</tissue>
    </source>
</reference>
<organism evidence="1">
    <name type="scientific">Arundo donax</name>
    <name type="common">Giant reed</name>
    <name type="synonym">Donax arundinaceus</name>
    <dbReference type="NCBI Taxonomy" id="35708"/>
    <lineage>
        <taxon>Eukaryota</taxon>
        <taxon>Viridiplantae</taxon>
        <taxon>Streptophyta</taxon>
        <taxon>Embryophyta</taxon>
        <taxon>Tracheophyta</taxon>
        <taxon>Spermatophyta</taxon>
        <taxon>Magnoliopsida</taxon>
        <taxon>Liliopsida</taxon>
        <taxon>Poales</taxon>
        <taxon>Poaceae</taxon>
        <taxon>PACMAD clade</taxon>
        <taxon>Arundinoideae</taxon>
        <taxon>Arundineae</taxon>
        <taxon>Arundo</taxon>
    </lineage>
</organism>
<proteinExistence type="predicted"/>
<dbReference type="AlphaFoldDB" id="A0A0A9A3X4"/>
<reference evidence="1" key="2">
    <citation type="journal article" date="2015" name="Data Brief">
        <title>Shoot transcriptome of the giant reed, Arundo donax.</title>
        <authorList>
            <person name="Barrero R.A."/>
            <person name="Guerrero F.D."/>
            <person name="Moolhuijzen P."/>
            <person name="Goolsby J.A."/>
            <person name="Tidwell J."/>
            <person name="Bellgard S.E."/>
            <person name="Bellgard M.I."/>
        </authorList>
    </citation>
    <scope>NUCLEOTIDE SEQUENCE</scope>
    <source>
        <tissue evidence="1">Shoot tissue taken approximately 20 cm above the soil surface</tissue>
    </source>
</reference>